<accession>A0ACB8FU36</accession>
<comment type="caution">
    <text evidence="1">The sequence shown here is derived from an EMBL/GenBank/DDBJ whole genome shotgun (WGS) entry which is preliminary data.</text>
</comment>
<keyword evidence="2" id="KW-1185">Reference proteome</keyword>
<proteinExistence type="predicted"/>
<evidence type="ECO:0000313" key="1">
    <source>
        <dbReference type="EMBL" id="KAH8010459.1"/>
    </source>
</evidence>
<sequence length="146" mass="17148">MSGVYTCSLVFKPTTEQDEKSYLIKYIIYAYADPKFHYEFTARYHAAPCNSGYNTPFEKKLLQILSKLVVELACEIAILKSECHHVKMQRAGLQNVIFFTFTVTLRLGRLLLIFVDQVLDSMESRFIVAFQNTFRCRQHTWTCRWI</sequence>
<reference evidence="1" key="1">
    <citation type="submission" date="2021-08" db="EMBL/GenBank/DDBJ databases">
        <title>The first chromosome-level gecko genome reveals the dynamic sex chromosomes of Neotropical dwarf geckos (Sphaerodactylidae: Sphaerodactylus).</title>
        <authorList>
            <person name="Pinto B.J."/>
            <person name="Keating S.E."/>
            <person name="Gamble T."/>
        </authorList>
    </citation>
    <scope>NUCLEOTIDE SEQUENCE</scope>
    <source>
        <strain evidence="1">TG3544</strain>
    </source>
</reference>
<dbReference type="Proteomes" id="UP000827872">
    <property type="component" value="Linkage Group LG11"/>
</dbReference>
<evidence type="ECO:0000313" key="2">
    <source>
        <dbReference type="Proteomes" id="UP000827872"/>
    </source>
</evidence>
<gene>
    <name evidence="1" type="ORF">K3G42_004777</name>
</gene>
<protein>
    <submittedName>
        <fullName evidence="1">Uncharacterized protein</fullName>
    </submittedName>
</protein>
<name>A0ACB8FU36_9SAUR</name>
<organism evidence="1 2">
    <name type="scientific">Sphaerodactylus townsendi</name>
    <dbReference type="NCBI Taxonomy" id="933632"/>
    <lineage>
        <taxon>Eukaryota</taxon>
        <taxon>Metazoa</taxon>
        <taxon>Chordata</taxon>
        <taxon>Craniata</taxon>
        <taxon>Vertebrata</taxon>
        <taxon>Euteleostomi</taxon>
        <taxon>Lepidosauria</taxon>
        <taxon>Squamata</taxon>
        <taxon>Bifurcata</taxon>
        <taxon>Gekkota</taxon>
        <taxon>Sphaerodactylidae</taxon>
        <taxon>Sphaerodactylus</taxon>
    </lineage>
</organism>
<dbReference type="EMBL" id="CM037624">
    <property type="protein sequence ID" value="KAH8010459.1"/>
    <property type="molecule type" value="Genomic_DNA"/>
</dbReference>